<evidence type="ECO:0000256" key="7">
    <source>
        <dbReference type="ARBA" id="ARBA00022989"/>
    </source>
</evidence>
<comment type="similarity">
    <text evidence="2 10">Belongs to the ExbB/TolQ family.</text>
</comment>
<feature type="domain" description="MotA/TolQ/ExbB proton channel" evidence="11">
    <location>
        <begin position="114"/>
        <end position="221"/>
    </location>
</feature>
<dbReference type="KEGG" id="ssam:E3D00_06730"/>
<evidence type="ECO:0000256" key="2">
    <source>
        <dbReference type="ARBA" id="ARBA00010442"/>
    </source>
</evidence>
<dbReference type="PANTHER" id="PTHR30625">
    <property type="entry name" value="PROTEIN TOLQ"/>
    <property type="match status" value="1"/>
</dbReference>
<dbReference type="EMBL" id="CP038141">
    <property type="protein sequence ID" value="QDH17287.1"/>
    <property type="molecule type" value="Genomic_DNA"/>
</dbReference>
<keyword evidence="6 10" id="KW-0812">Transmembrane</keyword>
<keyword evidence="3 10" id="KW-1003">Cell membrane</keyword>
<evidence type="ECO:0000256" key="6">
    <source>
        <dbReference type="ARBA" id="ARBA00022692"/>
    </source>
</evidence>
<evidence type="ECO:0000256" key="1">
    <source>
        <dbReference type="ARBA" id="ARBA00004651"/>
    </source>
</evidence>
<protein>
    <recommendedName>
        <fullName evidence="10">Tol-Pal system protein TolQ</fullName>
    </recommendedName>
</protein>
<dbReference type="Pfam" id="PF01618">
    <property type="entry name" value="MotA_ExbB"/>
    <property type="match status" value="1"/>
</dbReference>
<dbReference type="GO" id="GO:0017038">
    <property type="term" value="P:protein import"/>
    <property type="evidence" value="ECO:0007669"/>
    <property type="project" value="TreeGrafter"/>
</dbReference>
<keyword evidence="9 10" id="KW-0131">Cell cycle</keyword>
<dbReference type="HAMAP" id="MF_02202">
    <property type="entry name" value="TolQ"/>
    <property type="match status" value="1"/>
</dbReference>
<keyword evidence="8 10" id="KW-0472">Membrane</keyword>
<keyword evidence="7 10" id="KW-1133">Transmembrane helix</keyword>
<evidence type="ECO:0000256" key="9">
    <source>
        <dbReference type="ARBA" id="ARBA00023306"/>
    </source>
</evidence>
<evidence type="ECO:0000256" key="8">
    <source>
        <dbReference type="ARBA" id="ARBA00023136"/>
    </source>
</evidence>
<accession>A0A4Y6ULT1</accession>
<evidence type="ECO:0000256" key="10">
    <source>
        <dbReference type="HAMAP-Rule" id="MF_02202"/>
    </source>
</evidence>
<feature type="transmembrane region" description="Helical" evidence="10">
    <location>
        <begin position="29"/>
        <end position="49"/>
    </location>
</feature>
<dbReference type="InterPro" id="IPR002898">
    <property type="entry name" value="MotA_ExbB_proton_chnl"/>
</dbReference>
<dbReference type="NCBIfam" id="TIGR02796">
    <property type="entry name" value="tolQ"/>
    <property type="match status" value="1"/>
</dbReference>
<dbReference type="GO" id="GO:0005886">
    <property type="term" value="C:plasma membrane"/>
    <property type="evidence" value="ECO:0007669"/>
    <property type="project" value="UniProtKB-SubCell"/>
</dbReference>
<keyword evidence="13" id="KW-1185">Reference proteome</keyword>
<dbReference type="OrthoDB" id="9805133at2"/>
<evidence type="ECO:0000256" key="5">
    <source>
        <dbReference type="ARBA" id="ARBA00022618"/>
    </source>
</evidence>
<evidence type="ECO:0000313" key="12">
    <source>
        <dbReference type="EMBL" id="QDH17287.1"/>
    </source>
</evidence>
<comment type="subcellular location">
    <subcellularLocation>
        <location evidence="10">Cell inner membrane</location>
        <topology evidence="10">Multi-pass membrane protein</topology>
    </subcellularLocation>
    <subcellularLocation>
        <location evidence="1">Cell membrane</location>
        <topology evidence="1">Multi-pass membrane protein</topology>
    </subcellularLocation>
</comment>
<dbReference type="GO" id="GO:0043213">
    <property type="term" value="P:bacteriocin transport"/>
    <property type="evidence" value="ECO:0007669"/>
    <property type="project" value="InterPro"/>
</dbReference>
<dbReference type="AlphaFoldDB" id="A0A4Y6ULT1"/>
<gene>
    <name evidence="10 12" type="primary">tolQ</name>
    <name evidence="12" type="ORF">E3D00_06730</name>
</gene>
<proteinExistence type="inferred from homology"/>
<dbReference type="PANTHER" id="PTHR30625:SF3">
    <property type="entry name" value="TOL-PAL SYSTEM PROTEIN TOLQ"/>
    <property type="match status" value="1"/>
</dbReference>
<name>A0A4Y6ULT1_9PROT</name>
<comment type="subunit">
    <text evidence="10">The Tol-Pal system is composed of five core proteins: the inner membrane proteins TolA, TolQ and TolR, the periplasmic protein TolB and the outer membrane protein Pal. They form a network linking the inner and outer membranes and the peptidoglycan layer.</text>
</comment>
<keyword evidence="4 10" id="KW-0997">Cell inner membrane</keyword>
<dbReference type="InterPro" id="IPR050790">
    <property type="entry name" value="ExbB/TolQ_transport"/>
</dbReference>
<evidence type="ECO:0000256" key="3">
    <source>
        <dbReference type="ARBA" id="ARBA00022475"/>
    </source>
</evidence>
<evidence type="ECO:0000259" key="11">
    <source>
        <dbReference type="Pfam" id="PF01618"/>
    </source>
</evidence>
<reference evidence="12 13" key="1">
    <citation type="submission" date="2019-03" db="EMBL/GenBank/DDBJ databases">
        <title>The complete genome sequence of Swingsia samuiensis NBRC107927(T).</title>
        <authorList>
            <person name="Chua K.-O."/>
            <person name="Chan K.-G."/>
            <person name="See-Too W.-S."/>
        </authorList>
    </citation>
    <scope>NUCLEOTIDE SEQUENCE [LARGE SCALE GENOMIC DNA]</scope>
    <source>
        <strain evidence="12 13">AH83</strain>
    </source>
</reference>
<evidence type="ECO:0000313" key="13">
    <source>
        <dbReference type="Proteomes" id="UP000316313"/>
    </source>
</evidence>
<organism evidence="12 13">
    <name type="scientific">Swingsia samuiensis</name>
    <dbReference type="NCBI Taxonomy" id="1293412"/>
    <lineage>
        <taxon>Bacteria</taxon>
        <taxon>Pseudomonadati</taxon>
        <taxon>Pseudomonadota</taxon>
        <taxon>Alphaproteobacteria</taxon>
        <taxon>Acetobacterales</taxon>
        <taxon>Acetobacteraceae</taxon>
        <taxon>Swingsia</taxon>
    </lineage>
</organism>
<dbReference type="GO" id="GO:0051301">
    <property type="term" value="P:cell division"/>
    <property type="evidence" value="ECO:0007669"/>
    <property type="project" value="UniProtKB-UniRule"/>
</dbReference>
<evidence type="ECO:0000256" key="4">
    <source>
        <dbReference type="ARBA" id="ARBA00022519"/>
    </source>
</evidence>
<dbReference type="Proteomes" id="UP000316313">
    <property type="component" value="Chromosome"/>
</dbReference>
<dbReference type="InterPro" id="IPR014163">
    <property type="entry name" value="Tol-Pal_TolQ"/>
</dbReference>
<feature type="transmembrane region" description="Helical" evidence="10">
    <location>
        <begin position="141"/>
        <end position="168"/>
    </location>
</feature>
<sequence>MDHGVTSSTLGAVGAAGLSPLDLFLHASFVVKLVMIGLVLCSIGVWAVIAEKFFLLRRVNREATEFEDRFWSGGSLDDLYESDGARPMNPMAAVFGAAMGEWRRSARIAGADLARGGARDRIDRAINITVARENDRLGRHLVFLATTGPVAPFVGLFGTVWGIMHAFGSIAAMHNTNLSVVAPGISEALFATAIGLVTAIPAYVAYNVISNSLDLFTDRMEAFGTEFAAILSRQSEERVERADAVADRKA</sequence>
<keyword evidence="5 10" id="KW-0132">Cell division</keyword>
<dbReference type="RefSeq" id="WP_141461086.1">
    <property type="nucleotide sequence ID" value="NZ_CP038141.1"/>
</dbReference>
<feature type="transmembrane region" description="Helical" evidence="10">
    <location>
        <begin position="188"/>
        <end position="209"/>
    </location>
</feature>
<comment type="function">
    <text evidence="10">Part of the Tol-Pal system, which plays a role in outer membrane invagination during cell division and is important for maintaining outer membrane integrity.</text>
</comment>